<dbReference type="EMBL" id="UINC01125992">
    <property type="protein sequence ID" value="SVD04192.1"/>
    <property type="molecule type" value="Genomic_DNA"/>
</dbReference>
<accession>A0A382S3P4</accession>
<organism evidence="1">
    <name type="scientific">marine metagenome</name>
    <dbReference type="NCBI Taxonomy" id="408172"/>
    <lineage>
        <taxon>unclassified sequences</taxon>
        <taxon>metagenomes</taxon>
        <taxon>ecological metagenomes</taxon>
    </lineage>
</organism>
<evidence type="ECO:0000313" key="1">
    <source>
        <dbReference type="EMBL" id="SVD04192.1"/>
    </source>
</evidence>
<sequence>MKNVITLFLCSWTFFSSASLVFHHRHNHNLGSQQSSLHDQECEIHDHGTENIKCDYCKTCNQNNYFLYESENIFKTFFNESLVFQNLRYLKLHQNNSLKSRAPPSFIV</sequence>
<dbReference type="AlphaFoldDB" id="A0A382S3P4"/>
<evidence type="ECO:0008006" key="2">
    <source>
        <dbReference type="Google" id="ProtNLM"/>
    </source>
</evidence>
<protein>
    <recommendedName>
        <fullName evidence="2">DUF2946 domain-containing protein</fullName>
    </recommendedName>
</protein>
<reference evidence="1" key="1">
    <citation type="submission" date="2018-05" db="EMBL/GenBank/DDBJ databases">
        <authorList>
            <person name="Lanie J.A."/>
            <person name="Ng W.-L."/>
            <person name="Kazmierczak K.M."/>
            <person name="Andrzejewski T.M."/>
            <person name="Davidsen T.M."/>
            <person name="Wayne K.J."/>
            <person name="Tettelin H."/>
            <person name="Glass J.I."/>
            <person name="Rusch D."/>
            <person name="Podicherti R."/>
            <person name="Tsui H.-C.T."/>
            <person name="Winkler M.E."/>
        </authorList>
    </citation>
    <scope>NUCLEOTIDE SEQUENCE</scope>
</reference>
<proteinExistence type="predicted"/>
<gene>
    <name evidence="1" type="ORF">METZ01_LOCUS357046</name>
</gene>
<name>A0A382S3P4_9ZZZZ</name>